<comment type="caution">
    <text evidence="2">The sequence shown here is derived from an EMBL/GenBank/DDBJ whole genome shotgun (WGS) entry which is preliminary data.</text>
</comment>
<organism evidence="2 3">
    <name type="scientific">Prosthecochloris marina</name>
    <dbReference type="NCBI Taxonomy" id="2017681"/>
    <lineage>
        <taxon>Bacteria</taxon>
        <taxon>Pseudomonadati</taxon>
        <taxon>Chlorobiota</taxon>
        <taxon>Chlorobiia</taxon>
        <taxon>Chlorobiales</taxon>
        <taxon>Chlorobiaceae</taxon>
        <taxon>Prosthecochloris</taxon>
    </lineage>
</organism>
<dbReference type="Pfam" id="PF00685">
    <property type="entry name" value="Sulfotransfer_1"/>
    <property type="match status" value="1"/>
</dbReference>
<evidence type="ECO:0000313" key="2">
    <source>
        <dbReference type="EMBL" id="PWW81537.1"/>
    </source>
</evidence>
<dbReference type="InterPro" id="IPR000863">
    <property type="entry name" value="Sulfotransferase_dom"/>
</dbReference>
<dbReference type="EMBL" id="PDNZ01000006">
    <property type="protein sequence ID" value="PWW81537.1"/>
    <property type="molecule type" value="Genomic_DNA"/>
</dbReference>
<protein>
    <submittedName>
        <fullName evidence="2">Sulfotransferase family protein</fullName>
    </submittedName>
</protein>
<feature type="domain" description="Sulfotransferase" evidence="1">
    <location>
        <begin position="70"/>
        <end position="331"/>
    </location>
</feature>
<dbReference type="Proteomes" id="UP000246278">
    <property type="component" value="Unassembled WGS sequence"/>
</dbReference>
<evidence type="ECO:0000313" key="3">
    <source>
        <dbReference type="Proteomes" id="UP000246278"/>
    </source>
</evidence>
<gene>
    <name evidence="2" type="ORF">CR164_08975</name>
</gene>
<proteinExistence type="predicted"/>
<sequence>MKLIIKISSLCHHFILSTNNRDVSFCCLANRKLERKKAVHIEQIILSHLLKPVRDVTLHANRLLDNYDEVIWLIGDGRSGTTWVSDLLNHDRKYREMFEPFHPQHVDEMSFLSPHEYVRPDDSHDQLERIAADVFSGTFTHPVVDSANHSHFYGGLLIKDIFANLFAYWASIRFPNLKIILLIRNPFSVALSKSKKKDWFWLTDPMLLLNQQKLYDDYLHPFEELIKKTSENNDYILCQILIWSIINYVPLRQFAPDKVHIAFYEEVFADPNNQLSSAFRFVKNTRENCHVELDEETIKRPSRVVSKDSSLFQDKSPVTSWKNEFSLKQIDAGLSILDEFGLAELYDENSMPNRKVLNTIQGL</sequence>
<dbReference type="SUPFAM" id="SSF52540">
    <property type="entry name" value="P-loop containing nucleoside triphosphate hydrolases"/>
    <property type="match status" value="1"/>
</dbReference>
<keyword evidence="3" id="KW-1185">Reference proteome</keyword>
<dbReference type="AlphaFoldDB" id="A0A317T714"/>
<dbReference type="Gene3D" id="3.40.50.300">
    <property type="entry name" value="P-loop containing nucleotide triphosphate hydrolases"/>
    <property type="match status" value="1"/>
</dbReference>
<dbReference type="GO" id="GO:0008146">
    <property type="term" value="F:sulfotransferase activity"/>
    <property type="evidence" value="ECO:0007669"/>
    <property type="project" value="InterPro"/>
</dbReference>
<reference evidence="3" key="1">
    <citation type="submission" date="2017-10" db="EMBL/GenBank/DDBJ databases">
        <authorList>
            <person name="Gaisin V.A."/>
            <person name="Rysina M.S."/>
            <person name="Grouzdev D.S."/>
        </authorList>
    </citation>
    <scope>NUCLEOTIDE SEQUENCE [LARGE SCALE GENOMIC DNA]</scope>
    <source>
        <strain evidence="3">V1</strain>
    </source>
</reference>
<name>A0A317T714_9CHLB</name>
<accession>A0A317T714</accession>
<keyword evidence="2" id="KW-0808">Transferase</keyword>
<dbReference type="InterPro" id="IPR027417">
    <property type="entry name" value="P-loop_NTPase"/>
</dbReference>
<evidence type="ECO:0000259" key="1">
    <source>
        <dbReference type="Pfam" id="PF00685"/>
    </source>
</evidence>
<dbReference type="OrthoDB" id="981509at2"/>